<proteinExistence type="predicted"/>
<evidence type="ECO:0000256" key="1">
    <source>
        <dbReference type="SAM" id="MobiDB-lite"/>
    </source>
</evidence>
<dbReference type="Gene3D" id="3.40.930.10">
    <property type="entry name" value="Mannitol-specific EII, Chain A"/>
    <property type="match status" value="1"/>
</dbReference>
<feature type="compositionally biased region" description="Basic and acidic residues" evidence="1">
    <location>
        <begin position="97"/>
        <end position="116"/>
    </location>
</feature>
<dbReference type="InterPro" id="IPR013769">
    <property type="entry name" value="Band3_cytoplasmic_dom"/>
</dbReference>
<name>A0ABN8HKC1_9NEOP</name>
<dbReference type="SUPFAM" id="SSF55804">
    <property type="entry name" value="Phoshotransferase/anion transport protein"/>
    <property type="match status" value="1"/>
</dbReference>
<dbReference type="Proteomes" id="UP000837857">
    <property type="component" value="Chromosome 1"/>
</dbReference>
<feature type="domain" description="Band 3 cytoplasmic" evidence="2">
    <location>
        <begin position="228"/>
        <end position="360"/>
    </location>
</feature>
<sequence length="402" mass="44831">MICMQGEAEDELRLDDEMERVVWGDGGPPARLQVSGEPLRDSAAPVPSHPPPPYAQTTQDGESLPSTSDMSPVSAPQLSMGSDHQMSGPWSGSGSPRDADDRHVQFDGDRSAHAEEPLDDANDERRNQRNTRHHHPHKSRKYSLQESGRAGVIVDEKSAAVASGDEPLLEVDQDDLRSHRSDDPRALRRHKIQPRGSTVHVSRKDGGDKVANILPDAIYKKMYDHRPHAVFVQLDELLATEDGDAEWKETARWIKYEEDVEEGSARWGRPHVASLSFHSLLNLRRCLETGVVLLDLDEKDLPGVAYRVVESMVSEGLIEEDDKPVVMRSLLLRHKHVHDERFRFSIGGRKQSSYTSLQSLWMEESGPSSANGARIRCSLCSAAGACRRHSAHLLVRNPTVRV</sequence>
<dbReference type="InterPro" id="IPR016152">
    <property type="entry name" value="PTrfase/Anion_transptr"/>
</dbReference>
<feature type="compositionally biased region" description="Polar residues" evidence="1">
    <location>
        <begin position="55"/>
        <end position="94"/>
    </location>
</feature>
<accession>A0ABN8HKC1</accession>
<evidence type="ECO:0000313" key="3">
    <source>
        <dbReference type="EMBL" id="CAH2035122.1"/>
    </source>
</evidence>
<dbReference type="PANTHER" id="PTHR11453">
    <property type="entry name" value="ANION EXCHANGE PROTEIN"/>
    <property type="match status" value="1"/>
</dbReference>
<dbReference type="EMBL" id="OW152813">
    <property type="protein sequence ID" value="CAH2035122.1"/>
    <property type="molecule type" value="Genomic_DNA"/>
</dbReference>
<protein>
    <recommendedName>
        <fullName evidence="2">Band 3 cytoplasmic domain-containing protein</fullName>
    </recommendedName>
</protein>
<feature type="compositionally biased region" description="Basic residues" evidence="1">
    <location>
        <begin position="128"/>
        <end position="141"/>
    </location>
</feature>
<dbReference type="PANTHER" id="PTHR11453:SF47">
    <property type="entry name" value="ANION EXCHANGE PROTEIN"/>
    <property type="match status" value="1"/>
</dbReference>
<dbReference type="Pfam" id="PF07565">
    <property type="entry name" value="Band_3_cyto"/>
    <property type="match status" value="1"/>
</dbReference>
<gene>
    <name evidence="3" type="ORF">IPOD504_LOCUS425</name>
</gene>
<feature type="region of interest" description="Disordered" evidence="1">
    <location>
        <begin position="21"/>
        <end position="149"/>
    </location>
</feature>
<dbReference type="InterPro" id="IPR003020">
    <property type="entry name" value="HCO3_transpt_euk"/>
</dbReference>
<organism evidence="3 4">
    <name type="scientific">Iphiclides podalirius</name>
    <name type="common">scarce swallowtail</name>
    <dbReference type="NCBI Taxonomy" id="110791"/>
    <lineage>
        <taxon>Eukaryota</taxon>
        <taxon>Metazoa</taxon>
        <taxon>Ecdysozoa</taxon>
        <taxon>Arthropoda</taxon>
        <taxon>Hexapoda</taxon>
        <taxon>Insecta</taxon>
        <taxon>Pterygota</taxon>
        <taxon>Neoptera</taxon>
        <taxon>Endopterygota</taxon>
        <taxon>Lepidoptera</taxon>
        <taxon>Glossata</taxon>
        <taxon>Ditrysia</taxon>
        <taxon>Papilionoidea</taxon>
        <taxon>Papilionidae</taxon>
        <taxon>Papilioninae</taxon>
        <taxon>Iphiclides</taxon>
    </lineage>
</organism>
<feature type="non-terminal residue" evidence="3">
    <location>
        <position position="1"/>
    </location>
</feature>
<evidence type="ECO:0000259" key="2">
    <source>
        <dbReference type="Pfam" id="PF07565"/>
    </source>
</evidence>
<evidence type="ECO:0000313" key="4">
    <source>
        <dbReference type="Proteomes" id="UP000837857"/>
    </source>
</evidence>
<keyword evidence="4" id="KW-1185">Reference proteome</keyword>
<reference evidence="3" key="1">
    <citation type="submission" date="2022-03" db="EMBL/GenBank/DDBJ databases">
        <authorList>
            <person name="Martin H S."/>
        </authorList>
    </citation>
    <scope>NUCLEOTIDE SEQUENCE</scope>
</reference>